<dbReference type="EMBL" id="BKCJ010009468">
    <property type="protein sequence ID" value="GEU87102.1"/>
    <property type="molecule type" value="Genomic_DNA"/>
</dbReference>
<feature type="region of interest" description="Disordered" evidence="1">
    <location>
        <begin position="130"/>
        <end position="152"/>
    </location>
</feature>
<organism evidence="3">
    <name type="scientific">Tanacetum cinerariifolium</name>
    <name type="common">Dalmatian daisy</name>
    <name type="synonym">Chrysanthemum cinerariifolium</name>
    <dbReference type="NCBI Taxonomy" id="118510"/>
    <lineage>
        <taxon>Eukaryota</taxon>
        <taxon>Viridiplantae</taxon>
        <taxon>Streptophyta</taxon>
        <taxon>Embryophyta</taxon>
        <taxon>Tracheophyta</taxon>
        <taxon>Spermatophyta</taxon>
        <taxon>Magnoliopsida</taxon>
        <taxon>eudicotyledons</taxon>
        <taxon>Gunneridae</taxon>
        <taxon>Pentapetalae</taxon>
        <taxon>asterids</taxon>
        <taxon>campanulids</taxon>
        <taxon>Asterales</taxon>
        <taxon>Asteraceae</taxon>
        <taxon>Asteroideae</taxon>
        <taxon>Anthemideae</taxon>
        <taxon>Anthemidinae</taxon>
        <taxon>Tanacetum</taxon>
    </lineage>
</organism>
<feature type="chain" id="PRO_5027043595" evidence="2">
    <location>
        <begin position="17"/>
        <end position="152"/>
    </location>
</feature>
<evidence type="ECO:0000256" key="2">
    <source>
        <dbReference type="SAM" id="SignalP"/>
    </source>
</evidence>
<sequence length="152" mass="17495">MAILLFLLIQRYDLFLFEIEPDQGKLTSVVMKDNLVESQVHMPNVLTTHPTLMIDLDFIPFDNSLTEYEIFYFDIKERNSSSTTIHADISLPNLESFNFDFKPDPDNGTSQSKQILFFRQELLEYTGVHDNDASESSQPSWGKMCTSGIPEF</sequence>
<evidence type="ECO:0000256" key="1">
    <source>
        <dbReference type="SAM" id="MobiDB-lite"/>
    </source>
</evidence>
<gene>
    <name evidence="3" type="ORF">Tci_059080</name>
</gene>
<comment type="caution">
    <text evidence="3">The sequence shown here is derived from an EMBL/GenBank/DDBJ whole genome shotgun (WGS) entry which is preliminary data.</text>
</comment>
<protein>
    <submittedName>
        <fullName evidence="3">Uncharacterized protein</fullName>
    </submittedName>
</protein>
<accession>A0A6L2NQ17</accession>
<reference evidence="3" key="1">
    <citation type="journal article" date="2019" name="Sci. Rep.">
        <title>Draft genome of Tanacetum cinerariifolium, the natural source of mosquito coil.</title>
        <authorList>
            <person name="Yamashiro T."/>
            <person name="Shiraishi A."/>
            <person name="Satake H."/>
            <person name="Nakayama K."/>
        </authorList>
    </citation>
    <scope>NUCLEOTIDE SEQUENCE</scope>
</reference>
<evidence type="ECO:0000313" key="3">
    <source>
        <dbReference type="EMBL" id="GEU87102.1"/>
    </source>
</evidence>
<dbReference type="AlphaFoldDB" id="A0A6L2NQ17"/>
<feature type="signal peptide" evidence="2">
    <location>
        <begin position="1"/>
        <end position="16"/>
    </location>
</feature>
<keyword evidence="2" id="KW-0732">Signal</keyword>
<proteinExistence type="predicted"/>
<name>A0A6L2NQ17_TANCI</name>